<dbReference type="InterPro" id="IPR036390">
    <property type="entry name" value="WH_DNA-bd_sf"/>
</dbReference>
<keyword evidence="6" id="KW-1185">Reference proteome</keyword>
<evidence type="ECO:0000313" key="6">
    <source>
        <dbReference type="Proteomes" id="UP001209803"/>
    </source>
</evidence>
<organism evidence="5 6">
    <name type="scientific">Roseibium porphyridii</name>
    <dbReference type="NCBI Taxonomy" id="2866279"/>
    <lineage>
        <taxon>Bacteria</taxon>
        <taxon>Pseudomonadati</taxon>
        <taxon>Pseudomonadota</taxon>
        <taxon>Alphaproteobacteria</taxon>
        <taxon>Hyphomicrobiales</taxon>
        <taxon>Stappiaceae</taxon>
        <taxon>Roseibium</taxon>
    </lineage>
</organism>
<keyword evidence="3" id="KW-0804">Transcription</keyword>
<sequence length="140" mass="15561">MPDIEIANLTDRFMRRIHLSLNARSSEFDRHQLGPAGGVLLLTLAEMEPVRLHELVARMNRDKSQMTRAVKVLEAKGLIDRVPDQSDARASVLSLTSQGQEAVAELQQAVADTLADILEPLSKSEQEQLRALLKKIQSPL</sequence>
<evidence type="ECO:0000256" key="2">
    <source>
        <dbReference type="ARBA" id="ARBA00023125"/>
    </source>
</evidence>
<dbReference type="PANTHER" id="PTHR42756:SF1">
    <property type="entry name" value="TRANSCRIPTIONAL REPRESSOR OF EMRAB OPERON"/>
    <property type="match status" value="1"/>
</dbReference>
<dbReference type="SUPFAM" id="SSF46785">
    <property type="entry name" value="Winged helix' DNA-binding domain"/>
    <property type="match status" value="1"/>
</dbReference>
<dbReference type="PRINTS" id="PR00598">
    <property type="entry name" value="HTHMARR"/>
</dbReference>
<keyword evidence="2" id="KW-0238">DNA-binding</keyword>
<evidence type="ECO:0000313" key="5">
    <source>
        <dbReference type="EMBL" id="WFE92001.1"/>
    </source>
</evidence>
<proteinExistence type="predicted"/>
<dbReference type="PANTHER" id="PTHR42756">
    <property type="entry name" value="TRANSCRIPTIONAL REGULATOR, MARR"/>
    <property type="match status" value="1"/>
</dbReference>
<keyword evidence="1" id="KW-0805">Transcription regulation</keyword>
<dbReference type="RefSeq" id="WP_152501094.1">
    <property type="nucleotide sequence ID" value="NZ_CP120863.1"/>
</dbReference>
<dbReference type="SMART" id="SM00347">
    <property type="entry name" value="HTH_MARR"/>
    <property type="match status" value="1"/>
</dbReference>
<reference evidence="5 6" key="1">
    <citation type="submission" date="2023-03" db="EMBL/GenBank/DDBJ databases">
        <title>Roseibium porphyridii sp. nov. and Roseibium rhodosorbium sp. nov. isolated from marine algae, Porphyridium cruentum and Rhodosorus marinus, respectively.</title>
        <authorList>
            <person name="Lee M.W."/>
            <person name="Choi B.J."/>
            <person name="Lee J.K."/>
            <person name="Choi D.G."/>
            <person name="Baek J.H."/>
            <person name="Bayburt H."/>
            <person name="Kim J.M."/>
            <person name="Han D.M."/>
            <person name="Kim K.H."/>
            <person name="Jeon C.O."/>
        </authorList>
    </citation>
    <scope>NUCLEOTIDE SEQUENCE [LARGE SCALE GENOMIC DNA]</scope>
    <source>
        <strain evidence="5 6">KMA01</strain>
    </source>
</reference>
<dbReference type="InterPro" id="IPR000835">
    <property type="entry name" value="HTH_MarR-typ"/>
</dbReference>
<protein>
    <submittedName>
        <fullName evidence="5">MarR family transcriptional regulator</fullName>
    </submittedName>
</protein>
<dbReference type="EMBL" id="CP120863">
    <property type="protein sequence ID" value="WFE92001.1"/>
    <property type="molecule type" value="Genomic_DNA"/>
</dbReference>
<feature type="domain" description="HTH marR-type" evidence="4">
    <location>
        <begin position="3"/>
        <end position="138"/>
    </location>
</feature>
<evidence type="ECO:0000256" key="1">
    <source>
        <dbReference type="ARBA" id="ARBA00023015"/>
    </source>
</evidence>
<evidence type="ECO:0000259" key="4">
    <source>
        <dbReference type="PROSITE" id="PS50995"/>
    </source>
</evidence>
<dbReference type="Gene3D" id="1.10.10.10">
    <property type="entry name" value="Winged helix-like DNA-binding domain superfamily/Winged helix DNA-binding domain"/>
    <property type="match status" value="1"/>
</dbReference>
<dbReference type="Proteomes" id="UP001209803">
    <property type="component" value="Chromosome"/>
</dbReference>
<dbReference type="PROSITE" id="PS50995">
    <property type="entry name" value="HTH_MARR_2"/>
    <property type="match status" value="1"/>
</dbReference>
<dbReference type="InterPro" id="IPR036388">
    <property type="entry name" value="WH-like_DNA-bd_sf"/>
</dbReference>
<name>A0ABY8F9V4_9HYPH</name>
<accession>A0ABY8F9V4</accession>
<evidence type="ECO:0000256" key="3">
    <source>
        <dbReference type="ARBA" id="ARBA00023163"/>
    </source>
</evidence>
<dbReference type="Pfam" id="PF01047">
    <property type="entry name" value="MarR"/>
    <property type="match status" value="1"/>
</dbReference>
<gene>
    <name evidence="5" type="ORF">K1718_11735</name>
</gene>